<dbReference type="InterPro" id="IPR004841">
    <property type="entry name" value="AA-permease/SLC12A_dom"/>
</dbReference>
<dbReference type="EMBL" id="JAXLQG010000023">
    <property type="protein sequence ID" value="KAK5529090.1"/>
    <property type="molecule type" value="Genomic_DNA"/>
</dbReference>
<evidence type="ECO:0000256" key="7">
    <source>
        <dbReference type="SAM" id="Phobius"/>
    </source>
</evidence>
<feature type="transmembrane region" description="Helical" evidence="7">
    <location>
        <begin position="540"/>
        <end position="560"/>
    </location>
</feature>
<feature type="transmembrane region" description="Helical" evidence="7">
    <location>
        <begin position="131"/>
        <end position="152"/>
    </location>
</feature>
<feature type="compositionally biased region" description="Basic and acidic residues" evidence="6">
    <location>
        <begin position="53"/>
        <end position="63"/>
    </location>
</feature>
<protein>
    <recommendedName>
        <fullName evidence="8">Amino acid permease/ SLC12A domain-containing protein</fullName>
    </recommendedName>
</protein>
<dbReference type="FunFam" id="1.20.1740.10:FF:000001">
    <property type="entry name" value="Amino acid permease"/>
    <property type="match status" value="1"/>
</dbReference>
<keyword evidence="3 7" id="KW-0812">Transmembrane</keyword>
<keyword evidence="4 7" id="KW-1133">Transmembrane helix</keyword>
<comment type="subcellular location">
    <subcellularLocation>
        <location evidence="1">Membrane</location>
        <topology evidence="1">Multi-pass membrane protein</topology>
    </subcellularLocation>
</comment>
<feature type="transmembrane region" description="Helical" evidence="7">
    <location>
        <begin position="390"/>
        <end position="409"/>
    </location>
</feature>
<feature type="transmembrane region" description="Helical" evidence="7">
    <location>
        <begin position="212"/>
        <end position="230"/>
    </location>
</feature>
<dbReference type="PANTHER" id="PTHR43341">
    <property type="entry name" value="AMINO ACID PERMEASE"/>
    <property type="match status" value="1"/>
</dbReference>
<feature type="transmembrane region" description="Helical" evidence="7">
    <location>
        <begin position="430"/>
        <end position="451"/>
    </location>
</feature>
<evidence type="ECO:0000256" key="4">
    <source>
        <dbReference type="ARBA" id="ARBA00022989"/>
    </source>
</evidence>
<dbReference type="Proteomes" id="UP001345827">
    <property type="component" value="Unassembled WGS sequence"/>
</dbReference>
<feature type="transmembrane region" description="Helical" evidence="7">
    <location>
        <begin position="237"/>
        <end position="259"/>
    </location>
</feature>
<evidence type="ECO:0000256" key="6">
    <source>
        <dbReference type="SAM" id="MobiDB-lite"/>
    </source>
</evidence>
<evidence type="ECO:0000256" key="2">
    <source>
        <dbReference type="ARBA" id="ARBA00022448"/>
    </source>
</evidence>
<evidence type="ECO:0000256" key="3">
    <source>
        <dbReference type="ARBA" id="ARBA00022692"/>
    </source>
</evidence>
<feature type="transmembrane region" description="Helical" evidence="7">
    <location>
        <begin position="463"/>
        <end position="486"/>
    </location>
</feature>
<feature type="transmembrane region" description="Helical" evidence="7">
    <location>
        <begin position="104"/>
        <end position="125"/>
    </location>
</feature>
<feature type="transmembrane region" description="Helical" evidence="7">
    <location>
        <begin position="511"/>
        <end position="534"/>
    </location>
</feature>
<feature type="transmembrane region" description="Helical" evidence="7">
    <location>
        <begin position="335"/>
        <end position="355"/>
    </location>
</feature>
<accession>A0AAV9PW69</accession>
<keyword evidence="2" id="KW-0813">Transport</keyword>
<dbReference type="AlphaFoldDB" id="A0AAV9PW69"/>
<dbReference type="Pfam" id="PF00324">
    <property type="entry name" value="AA_permease"/>
    <property type="match status" value="1"/>
</dbReference>
<proteinExistence type="predicted"/>
<gene>
    <name evidence="9" type="ORF">LTR25_009827</name>
</gene>
<dbReference type="Gene3D" id="1.20.1740.10">
    <property type="entry name" value="Amino acid/polyamine transporter I"/>
    <property type="match status" value="1"/>
</dbReference>
<feature type="transmembrane region" description="Helical" evidence="7">
    <location>
        <begin position="294"/>
        <end position="314"/>
    </location>
</feature>
<name>A0AAV9PW69_9PEZI</name>
<feature type="domain" description="Amino acid permease/ SLC12A" evidence="8">
    <location>
        <begin position="104"/>
        <end position="564"/>
    </location>
</feature>
<reference evidence="9 10" key="1">
    <citation type="submission" date="2023-06" db="EMBL/GenBank/DDBJ databases">
        <title>Black Yeasts Isolated from many extreme environments.</title>
        <authorList>
            <person name="Coleine C."/>
            <person name="Stajich J.E."/>
            <person name="Selbmann L."/>
        </authorList>
    </citation>
    <scope>NUCLEOTIDE SEQUENCE [LARGE SCALE GENOMIC DNA]</scope>
    <source>
        <strain evidence="9 10">CCFEE 5887</strain>
    </source>
</reference>
<evidence type="ECO:0000313" key="10">
    <source>
        <dbReference type="Proteomes" id="UP001345827"/>
    </source>
</evidence>
<keyword evidence="10" id="KW-1185">Reference proteome</keyword>
<dbReference type="InterPro" id="IPR050524">
    <property type="entry name" value="APC_YAT"/>
</dbReference>
<feature type="region of interest" description="Disordered" evidence="6">
    <location>
        <begin position="33"/>
        <end position="79"/>
    </location>
</feature>
<keyword evidence="5 7" id="KW-0472">Membrane</keyword>
<dbReference type="GO" id="GO:0016020">
    <property type="term" value="C:membrane"/>
    <property type="evidence" value="ECO:0007669"/>
    <property type="project" value="UniProtKB-SubCell"/>
</dbReference>
<dbReference type="GO" id="GO:0015171">
    <property type="term" value="F:amino acid transmembrane transporter activity"/>
    <property type="evidence" value="ECO:0007669"/>
    <property type="project" value="TreeGrafter"/>
</dbReference>
<evidence type="ECO:0000313" key="9">
    <source>
        <dbReference type="EMBL" id="KAK5529090.1"/>
    </source>
</evidence>
<evidence type="ECO:0000256" key="1">
    <source>
        <dbReference type="ARBA" id="ARBA00004141"/>
    </source>
</evidence>
<comment type="caution">
    <text evidence="9">The sequence shown here is derived from an EMBL/GenBank/DDBJ whole genome shotgun (WGS) entry which is preliminary data.</text>
</comment>
<evidence type="ECO:0000259" key="8">
    <source>
        <dbReference type="Pfam" id="PF00324"/>
    </source>
</evidence>
<dbReference type="PANTHER" id="PTHR43341:SF9">
    <property type="entry name" value="DICARBOXYLIC AMINO ACID PERMEASE"/>
    <property type="match status" value="1"/>
</dbReference>
<sequence length="608" mass="66702">MRDRPRVMVASRRRSSSLCRTTEQYYKGVGLAPIPKDAAAPSTTLLTPMKANHPPDKMDDISRKSPPQVDDTLERGEKEDVVELDPTPAASNGNLRRSLKSYQIGMFSIAGAIGTGLLIATGPALEHGGPGSLLIAFILVGSVCLNVLAAYGEMATALPMDRAFAGYATRFVDPAYGFATGFNYFCKYSVLLANNLTASGLIMQYWLPNVNVGVWVASFGVPIILLNLLPVRVFGEIEFYASIIKTMVVVGLMLLSLIIDLGGGPNHDRLGFRYWNNPGAFNAYLVDGSTGRFLGWWSCVVSAAFVYMGTEVVGVTFGEAEKPWKVIPRAIRQTFWRISFLYVGGVFLLGMVVPYNSPDLLDASKAKTGAGASPFIVAIKDAGIGSLPGFVNACLLVFVLSAANSDIFISSRTLYALARDGHLPKLFTKTYNGVPTVAVVTSSSFFLLAMMSTTTSSKKVFGYLVSMATIFGLLNWVSIMVSYLSFRRGMDAQHIHWSTLPFRNRWMRTRVIFSLISTCTIIIFNGVTTFIPSFNTRSFVFAYVGIPIHLGVILIAKLLLKTKFVGFETMDLVTARITRNDKENAERMEKALAETNPHKSWRSFLKKR</sequence>
<evidence type="ECO:0000256" key="5">
    <source>
        <dbReference type="ARBA" id="ARBA00023136"/>
    </source>
</evidence>
<dbReference type="PIRSF" id="PIRSF006060">
    <property type="entry name" value="AA_transporter"/>
    <property type="match status" value="1"/>
</dbReference>
<organism evidence="9 10">
    <name type="scientific">Vermiconidia calcicola</name>
    <dbReference type="NCBI Taxonomy" id="1690605"/>
    <lineage>
        <taxon>Eukaryota</taxon>
        <taxon>Fungi</taxon>
        <taxon>Dikarya</taxon>
        <taxon>Ascomycota</taxon>
        <taxon>Pezizomycotina</taxon>
        <taxon>Dothideomycetes</taxon>
        <taxon>Dothideomycetidae</taxon>
        <taxon>Mycosphaerellales</taxon>
        <taxon>Extremaceae</taxon>
        <taxon>Vermiconidia</taxon>
    </lineage>
</organism>